<feature type="region of interest" description="Disordered" evidence="6">
    <location>
        <begin position="34"/>
        <end position="54"/>
    </location>
</feature>
<name>A0ABD2W8P0_9HYME</name>
<evidence type="ECO:0000256" key="7">
    <source>
        <dbReference type="SAM" id="Phobius"/>
    </source>
</evidence>
<proteinExistence type="inferred from homology"/>
<feature type="domain" description="TMC" evidence="8">
    <location>
        <begin position="475"/>
        <end position="575"/>
    </location>
</feature>
<evidence type="ECO:0000313" key="10">
    <source>
        <dbReference type="Proteomes" id="UP001627154"/>
    </source>
</evidence>
<evidence type="ECO:0000256" key="1">
    <source>
        <dbReference type="ARBA" id="ARBA00004141"/>
    </source>
</evidence>
<dbReference type="AlphaFoldDB" id="A0ABD2W8P0"/>
<evidence type="ECO:0000313" key="9">
    <source>
        <dbReference type="EMBL" id="KAL3389450.1"/>
    </source>
</evidence>
<feature type="transmembrane region" description="Helical" evidence="7">
    <location>
        <begin position="275"/>
        <end position="292"/>
    </location>
</feature>
<sequence length="741" mass="85179">MFSTHTTEETIELEEVTVQGRETYRSHTTVEFRSNTGPYENETFAGENSNHGEESEINEAGASAPFNTIRNSYQYNTIRSRKSTPAEIEKQANEVVSCLQKSHAINNDSLISEQQILQMIKALPQNLSLKRLVKSKLIKSMSEKSRPIGTLKKWRYQASMAFIKLNLAIREMMSTFELWYGSIKMINGYFGNGIGTYFKFLRWLFILNIFNFTIILLFVIIPQSLLKMHANQSFEVEDLLFGTGVLENSVMFYGFYTNSSLTIYLEKTYSMPSAYFLAFSFTYLFIFLLLFFKVARSYKETFIETSGGVYNRYAKKIFYGWDWSISSKEMAELRSASIHRELAEMLWEANHSKTSETYQATAKSSTRPWPLSLASKICTFLVRGMMTSLMAALVCGSAGLLWFSMEENWMSDLTVPVIITAMVNFMPPLISWSVKFENYKRKRSIFWMKMIRGYVVLGVALGTVPTFWLERSSGCWQNRLAQQIYHLMLLDLVLTLPLGLLIRYAKKRWLLGSGGFNVVHESLILIYLQCLCWLGQYFSPPLGLLLFLRLLLTFYLKRFELFRYCKPPNHYWRAAEAQTTLLALIFIGNSIILGTLCYVLVYVDSSTCGPFAGTTYTGEFIIERLLLIPRDSVIWNVISEMTSPVFSTAVLISMCLAVYYVRAKAEASKLMISVEREMLMWQARDKKFLLACSMSPLLGNAMRNRRYNLRTESTCRSHDRSGELDQSNPSNHSFSSQYDTA</sequence>
<comment type="caution">
    <text evidence="9">The sequence shown here is derived from an EMBL/GenBank/DDBJ whole genome shotgun (WGS) entry which is preliminary data.</text>
</comment>
<dbReference type="Proteomes" id="UP001627154">
    <property type="component" value="Unassembled WGS sequence"/>
</dbReference>
<protein>
    <recommendedName>
        <fullName evidence="8">TMC domain-containing protein</fullName>
    </recommendedName>
</protein>
<keyword evidence="5 7" id="KW-0472">Membrane</keyword>
<reference evidence="9 10" key="1">
    <citation type="journal article" date="2024" name="bioRxiv">
        <title>A reference genome for Trichogramma kaykai: A tiny desert-dwelling parasitoid wasp with competing sex-ratio distorters.</title>
        <authorList>
            <person name="Culotta J."/>
            <person name="Lindsey A.R."/>
        </authorList>
    </citation>
    <scope>NUCLEOTIDE SEQUENCE [LARGE SCALE GENOMIC DNA]</scope>
    <source>
        <strain evidence="9 10">KSX58</strain>
    </source>
</reference>
<comment type="subcellular location">
    <subcellularLocation>
        <location evidence="1">Membrane</location>
        <topology evidence="1">Multi-pass membrane protein</topology>
    </subcellularLocation>
</comment>
<feature type="transmembrane region" description="Helical" evidence="7">
    <location>
        <begin position="380"/>
        <end position="403"/>
    </location>
</feature>
<keyword evidence="4 7" id="KW-1133">Transmembrane helix</keyword>
<gene>
    <name evidence="9" type="ORF">TKK_015667</name>
</gene>
<feature type="transmembrane region" description="Helical" evidence="7">
    <location>
        <begin position="577"/>
        <end position="601"/>
    </location>
</feature>
<feature type="transmembrane region" description="Helical" evidence="7">
    <location>
        <begin position="509"/>
        <end position="528"/>
    </location>
</feature>
<dbReference type="InterPro" id="IPR012496">
    <property type="entry name" value="TMC_dom"/>
</dbReference>
<dbReference type="PANTHER" id="PTHR23302">
    <property type="entry name" value="TRANSMEMBRANE CHANNEL-RELATED"/>
    <property type="match status" value="1"/>
</dbReference>
<feature type="region of interest" description="Disordered" evidence="6">
    <location>
        <begin position="717"/>
        <end position="741"/>
    </location>
</feature>
<comment type="similarity">
    <text evidence="2">Belongs to the TMC family.</text>
</comment>
<feature type="transmembrane region" description="Helical" evidence="7">
    <location>
        <begin position="641"/>
        <end position="661"/>
    </location>
</feature>
<dbReference type="Pfam" id="PF07810">
    <property type="entry name" value="TMC"/>
    <property type="match status" value="1"/>
</dbReference>
<evidence type="ECO:0000256" key="4">
    <source>
        <dbReference type="ARBA" id="ARBA00022989"/>
    </source>
</evidence>
<feature type="transmembrane region" description="Helical" evidence="7">
    <location>
        <begin position="451"/>
        <end position="469"/>
    </location>
</feature>
<feature type="transmembrane region" description="Helical" evidence="7">
    <location>
        <begin position="409"/>
        <end position="430"/>
    </location>
</feature>
<evidence type="ECO:0000256" key="2">
    <source>
        <dbReference type="ARBA" id="ARBA00006510"/>
    </source>
</evidence>
<feature type="compositionally biased region" description="Polar residues" evidence="6">
    <location>
        <begin position="724"/>
        <end position="741"/>
    </location>
</feature>
<feature type="transmembrane region" description="Helical" evidence="7">
    <location>
        <begin position="534"/>
        <end position="556"/>
    </location>
</feature>
<evidence type="ECO:0000256" key="5">
    <source>
        <dbReference type="ARBA" id="ARBA00023136"/>
    </source>
</evidence>
<accession>A0ABD2W8P0</accession>
<evidence type="ECO:0000259" key="8">
    <source>
        <dbReference type="Pfam" id="PF07810"/>
    </source>
</evidence>
<evidence type="ECO:0000256" key="6">
    <source>
        <dbReference type="SAM" id="MobiDB-lite"/>
    </source>
</evidence>
<feature type="transmembrane region" description="Helical" evidence="7">
    <location>
        <begin position="484"/>
        <end position="502"/>
    </location>
</feature>
<feature type="transmembrane region" description="Helical" evidence="7">
    <location>
        <begin position="200"/>
        <end position="226"/>
    </location>
</feature>
<keyword evidence="10" id="KW-1185">Reference proteome</keyword>
<dbReference type="PANTHER" id="PTHR23302:SF43">
    <property type="entry name" value="TMC DOMAIN-CONTAINING PROTEIN"/>
    <property type="match status" value="1"/>
</dbReference>
<dbReference type="EMBL" id="JBJJXI010000123">
    <property type="protein sequence ID" value="KAL3389450.1"/>
    <property type="molecule type" value="Genomic_DNA"/>
</dbReference>
<organism evidence="9 10">
    <name type="scientific">Trichogramma kaykai</name>
    <dbReference type="NCBI Taxonomy" id="54128"/>
    <lineage>
        <taxon>Eukaryota</taxon>
        <taxon>Metazoa</taxon>
        <taxon>Ecdysozoa</taxon>
        <taxon>Arthropoda</taxon>
        <taxon>Hexapoda</taxon>
        <taxon>Insecta</taxon>
        <taxon>Pterygota</taxon>
        <taxon>Neoptera</taxon>
        <taxon>Endopterygota</taxon>
        <taxon>Hymenoptera</taxon>
        <taxon>Apocrita</taxon>
        <taxon>Proctotrupomorpha</taxon>
        <taxon>Chalcidoidea</taxon>
        <taxon>Trichogrammatidae</taxon>
        <taxon>Trichogramma</taxon>
    </lineage>
</organism>
<dbReference type="GO" id="GO:0016020">
    <property type="term" value="C:membrane"/>
    <property type="evidence" value="ECO:0007669"/>
    <property type="project" value="UniProtKB-SubCell"/>
</dbReference>
<dbReference type="InterPro" id="IPR038900">
    <property type="entry name" value="TMC"/>
</dbReference>
<keyword evidence="3 7" id="KW-0812">Transmembrane</keyword>
<evidence type="ECO:0000256" key="3">
    <source>
        <dbReference type="ARBA" id="ARBA00022692"/>
    </source>
</evidence>